<feature type="region of interest" description="Disordered" evidence="1">
    <location>
        <begin position="585"/>
        <end position="616"/>
    </location>
</feature>
<keyword evidence="2" id="KW-1185">Reference proteome</keyword>
<feature type="region of interest" description="Disordered" evidence="1">
    <location>
        <begin position="60"/>
        <end position="80"/>
    </location>
</feature>
<dbReference type="Proteomes" id="UP000095287">
    <property type="component" value="Unplaced"/>
</dbReference>
<sequence length="893" mass="100510">MDCKIQPFRTVLLSTSDAKLDFIAFKWKLDPKKVLIRAASIQMFEAFGRASEYVNSLEKTDQKAARQSERATFPKGLHPRGAPLPWRGGAGYGLGTLACPCVYGSLLCACSSPRPLSPGAVGMAANEEHDKSKVPGGAVNLKMALSELAKADLPTSPSSIPKGARIIRLGPVKKPVLGTIIGGRQAPQLTPQVARVSSSSCSSLAYNDRVEWKTTEDGAELVEFRSTRYPNHTFKFFVSTRANGDKFAYCMQCLDVNQRRTELQQSVRPQPTIQIINKRLCEHPDFPKESHICMDKEQAEEKKKNLPDTSNLRVIRFKNSALSSPQQQLQQAGPYRALSAGRPIGSGINKGRIVINNYKLRFSVDAMKILRDTPGGSYIIEEMMNARGDASKVPNRVRLSLVRIMTEYLMQNCMRPGFPTTNERITYTQMFLAQLPVAFEVLPFSRPKGYIDKRIKRLRHSLSARKRINGNVPMPLVLASRNRSGESSSGKRSQSKSMSRSDDDDDFDDESGEEGDENEEEESQMDETGDSQMSTESLGEEDDEGMDVEGSTNNLLLNVIEDQIMNEQVKQKGEKVTINVSVNGQNAEDDKAKEESTVVDPAKPSTSSSPQISTITTSCGRKRKVIVIRSNQQNGDITPPKMASLISTPSSSTPRTLTLTPAQSRDFTARRSYLQQLKQTSPEKYVSRFMDRYPLIFQSNRTIHEEFLNVCPQARMAQPGNFAASWKAFWMRRVMRYVKSLNIDEVFDLDASVDEDTVSRHAFDQLLFVFMTKQREYFRDHLWKIVLKCSSIDDLNKLTNDGTPIEHPIIVQLTRGVASQYFVVCDKEIIPVEGKFTEALQLLVELYQIFGMEYPWEYVRWFQFFEHIYGIRTPASLENRKLFGVLKAMSLKT</sequence>
<reference evidence="3" key="1">
    <citation type="submission" date="2016-11" db="UniProtKB">
        <authorList>
            <consortium name="WormBaseParasite"/>
        </authorList>
    </citation>
    <scope>IDENTIFICATION</scope>
</reference>
<organism evidence="2 3">
    <name type="scientific">Steinernema glaseri</name>
    <dbReference type="NCBI Taxonomy" id="37863"/>
    <lineage>
        <taxon>Eukaryota</taxon>
        <taxon>Metazoa</taxon>
        <taxon>Ecdysozoa</taxon>
        <taxon>Nematoda</taxon>
        <taxon>Chromadorea</taxon>
        <taxon>Rhabditida</taxon>
        <taxon>Tylenchina</taxon>
        <taxon>Panagrolaimomorpha</taxon>
        <taxon>Strongyloidoidea</taxon>
        <taxon>Steinernematidae</taxon>
        <taxon>Steinernema</taxon>
    </lineage>
</organism>
<feature type="compositionally biased region" description="Low complexity" evidence="1">
    <location>
        <begin position="644"/>
        <end position="656"/>
    </location>
</feature>
<feature type="compositionally biased region" description="Basic and acidic residues" evidence="1">
    <location>
        <begin position="60"/>
        <end position="69"/>
    </location>
</feature>
<name>A0A1I7Z384_9BILA</name>
<accession>A0A1I7Z384</accession>
<proteinExistence type="predicted"/>
<feature type="compositionally biased region" description="Low complexity" evidence="1">
    <location>
        <begin position="604"/>
        <end position="616"/>
    </location>
</feature>
<evidence type="ECO:0000313" key="2">
    <source>
        <dbReference type="Proteomes" id="UP000095287"/>
    </source>
</evidence>
<feature type="region of interest" description="Disordered" evidence="1">
    <location>
        <begin position="634"/>
        <end position="656"/>
    </location>
</feature>
<evidence type="ECO:0000256" key="1">
    <source>
        <dbReference type="SAM" id="MobiDB-lite"/>
    </source>
</evidence>
<dbReference type="AlphaFoldDB" id="A0A1I7Z384"/>
<evidence type="ECO:0000313" key="3">
    <source>
        <dbReference type="WBParaSite" id="L893_g22468.t1"/>
    </source>
</evidence>
<dbReference type="WBParaSite" id="L893_g22468.t1">
    <property type="protein sequence ID" value="L893_g22468.t1"/>
    <property type="gene ID" value="L893_g22468"/>
</dbReference>
<feature type="compositionally biased region" description="Acidic residues" evidence="1">
    <location>
        <begin position="538"/>
        <end position="547"/>
    </location>
</feature>
<protein>
    <submittedName>
        <fullName evidence="3">PID domain-containing protein</fullName>
    </submittedName>
</protein>
<feature type="region of interest" description="Disordered" evidence="1">
    <location>
        <begin position="473"/>
        <end position="549"/>
    </location>
</feature>
<feature type="compositionally biased region" description="Low complexity" evidence="1">
    <location>
        <begin position="480"/>
        <end position="498"/>
    </location>
</feature>
<feature type="compositionally biased region" description="Acidic residues" evidence="1">
    <location>
        <begin position="502"/>
        <end position="529"/>
    </location>
</feature>